<feature type="compositionally biased region" description="Low complexity" evidence="1">
    <location>
        <begin position="25"/>
        <end position="39"/>
    </location>
</feature>
<evidence type="ECO:0000256" key="1">
    <source>
        <dbReference type="SAM" id="MobiDB-lite"/>
    </source>
</evidence>
<name>A0A0A9B1F8_ARUDO</name>
<proteinExistence type="predicted"/>
<accession>A0A0A9B1F8</accession>
<feature type="region of interest" description="Disordered" evidence="1">
    <location>
        <begin position="1"/>
        <end position="57"/>
    </location>
</feature>
<organism evidence="2">
    <name type="scientific">Arundo donax</name>
    <name type="common">Giant reed</name>
    <name type="synonym">Donax arundinaceus</name>
    <dbReference type="NCBI Taxonomy" id="35708"/>
    <lineage>
        <taxon>Eukaryota</taxon>
        <taxon>Viridiplantae</taxon>
        <taxon>Streptophyta</taxon>
        <taxon>Embryophyta</taxon>
        <taxon>Tracheophyta</taxon>
        <taxon>Spermatophyta</taxon>
        <taxon>Magnoliopsida</taxon>
        <taxon>Liliopsida</taxon>
        <taxon>Poales</taxon>
        <taxon>Poaceae</taxon>
        <taxon>PACMAD clade</taxon>
        <taxon>Arundinoideae</taxon>
        <taxon>Arundineae</taxon>
        <taxon>Arundo</taxon>
    </lineage>
</organism>
<dbReference type="AlphaFoldDB" id="A0A0A9B1F8"/>
<reference evidence="2" key="2">
    <citation type="journal article" date="2015" name="Data Brief">
        <title>Shoot transcriptome of the giant reed, Arundo donax.</title>
        <authorList>
            <person name="Barrero R.A."/>
            <person name="Guerrero F.D."/>
            <person name="Moolhuijzen P."/>
            <person name="Goolsby J.A."/>
            <person name="Tidwell J."/>
            <person name="Bellgard S.E."/>
            <person name="Bellgard M.I."/>
        </authorList>
    </citation>
    <scope>NUCLEOTIDE SEQUENCE</scope>
    <source>
        <tissue evidence="2">Shoot tissue taken approximately 20 cm above the soil surface</tissue>
    </source>
</reference>
<dbReference type="EMBL" id="GBRH01242885">
    <property type="protein sequence ID" value="JAD55010.1"/>
    <property type="molecule type" value="Transcribed_RNA"/>
</dbReference>
<sequence>MASPFSRPFPSMTGEHLHSPHHGWPPTSTSTPSVSNVNSECCWGGRSGLNPSTYRGD</sequence>
<protein>
    <submittedName>
        <fullName evidence="2">Uncharacterized protein</fullName>
    </submittedName>
</protein>
<reference evidence="2" key="1">
    <citation type="submission" date="2014-09" db="EMBL/GenBank/DDBJ databases">
        <authorList>
            <person name="Magalhaes I.L.F."/>
            <person name="Oliveira U."/>
            <person name="Santos F.R."/>
            <person name="Vidigal T.H.D.A."/>
            <person name="Brescovit A.D."/>
            <person name="Santos A.J."/>
        </authorList>
    </citation>
    <scope>NUCLEOTIDE SEQUENCE</scope>
    <source>
        <tissue evidence="2">Shoot tissue taken approximately 20 cm above the soil surface</tissue>
    </source>
</reference>
<evidence type="ECO:0000313" key="2">
    <source>
        <dbReference type="EMBL" id="JAD55010.1"/>
    </source>
</evidence>